<gene>
    <name evidence="1" type="ORF">MILVUS5_LOCUS1993</name>
</gene>
<accession>A0ACB0IDJ8</accession>
<comment type="caution">
    <text evidence="1">The sequence shown here is derived from an EMBL/GenBank/DDBJ whole genome shotgun (WGS) entry which is preliminary data.</text>
</comment>
<evidence type="ECO:0000313" key="1">
    <source>
        <dbReference type="EMBL" id="CAJ2630157.1"/>
    </source>
</evidence>
<sequence length="139" mass="15767">MEYSLWSRDIEEEIIPLCREFGIGIVAYSPLGRGFFAAKSVVEALPSQSLLAMHPRFTGEELEKNKLFYERINDNLDSTLKFYLNPIYSYYHTHNQTVKGEDSTLLSRVILTNNSFGGQLTSSSKNCSDKLAFLDLGEN</sequence>
<name>A0ACB0IDJ8_TRIPR</name>
<protein>
    <submittedName>
        <fullName evidence="1">Uncharacterized protein</fullName>
    </submittedName>
</protein>
<organism evidence="1 2">
    <name type="scientific">Trifolium pratense</name>
    <name type="common">Red clover</name>
    <dbReference type="NCBI Taxonomy" id="57577"/>
    <lineage>
        <taxon>Eukaryota</taxon>
        <taxon>Viridiplantae</taxon>
        <taxon>Streptophyta</taxon>
        <taxon>Embryophyta</taxon>
        <taxon>Tracheophyta</taxon>
        <taxon>Spermatophyta</taxon>
        <taxon>Magnoliopsida</taxon>
        <taxon>eudicotyledons</taxon>
        <taxon>Gunneridae</taxon>
        <taxon>Pentapetalae</taxon>
        <taxon>rosids</taxon>
        <taxon>fabids</taxon>
        <taxon>Fabales</taxon>
        <taxon>Fabaceae</taxon>
        <taxon>Papilionoideae</taxon>
        <taxon>50 kb inversion clade</taxon>
        <taxon>NPAAA clade</taxon>
        <taxon>Hologalegina</taxon>
        <taxon>IRL clade</taxon>
        <taxon>Trifolieae</taxon>
        <taxon>Trifolium</taxon>
    </lineage>
</organism>
<keyword evidence="2" id="KW-1185">Reference proteome</keyword>
<reference evidence="1" key="1">
    <citation type="submission" date="2023-10" db="EMBL/GenBank/DDBJ databases">
        <authorList>
            <person name="Rodriguez Cubillos JULIANA M."/>
            <person name="De Vega J."/>
        </authorList>
    </citation>
    <scope>NUCLEOTIDE SEQUENCE</scope>
</reference>
<dbReference type="Proteomes" id="UP001177021">
    <property type="component" value="Unassembled WGS sequence"/>
</dbReference>
<evidence type="ECO:0000313" key="2">
    <source>
        <dbReference type="Proteomes" id="UP001177021"/>
    </source>
</evidence>
<dbReference type="EMBL" id="CASHSV030000001">
    <property type="protein sequence ID" value="CAJ2630157.1"/>
    <property type="molecule type" value="Genomic_DNA"/>
</dbReference>
<proteinExistence type="predicted"/>